<accession>A0A0P8W8F8</accession>
<dbReference type="RefSeq" id="WP_054874515.1">
    <property type="nucleotide sequence ID" value="NZ_LKET01000028.1"/>
</dbReference>
<dbReference type="Gene3D" id="3.30.230.40">
    <property type="entry name" value="Imidazole glycerol phosphate dehydratase, domain 1"/>
    <property type="match status" value="2"/>
</dbReference>
<dbReference type="Pfam" id="PF00475">
    <property type="entry name" value="IGPD"/>
    <property type="match status" value="1"/>
</dbReference>
<evidence type="ECO:0000313" key="8">
    <source>
        <dbReference type="EMBL" id="KPU44966.1"/>
    </source>
</evidence>
<dbReference type="NCBIfam" id="NF002111">
    <property type="entry name" value="PRK00951.2-1"/>
    <property type="match status" value="1"/>
</dbReference>
<proteinExistence type="inferred from homology"/>
<comment type="subcellular location">
    <subcellularLocation>
        <location evidence="6 7">Cytoplasm</location>
    </subcellularLocation>
</comment>
<protein>
    <recommendedName>
        <fullName evidence="2 6">Imidazoleglycerol-phosphate dehydratase</fullName>
        <shortName evidence="6">IGPD</shortName>
        <ecNumber evidence="6 7">4.2.1.19</ecNumber>
    </recommendedName>
</protein>
<dbReference type="InterPro" id="IPR000807">
    <property type="entry name" value="ImidazoleglycerolP_deHydtase"/>
</dbReference>
<dbReference type="UniPathway" id="UPA00031">
    <property type="reaction ID" value="UER00011"/>
</dbReference>
<name>A0A0P8W8F8_9CLOT</name>
<keyword evidence="3 6" id="KW-0028">Amino-acid biosynthesis</keyword>
<keyword evidence="5 6" id="KW-0456">Lyase</keyword>
<evidence type="ECO:0000256" key="7">
    <source>
        <dbReference type="RuleBase" id="RU000599"/>
    </source>
</evidence>
<comment type="catalytic activity">
    <reaction evidence="6 7">
        <text>D-erythro-1-(imidazol-4-yl)glycerol 3-phosphate = 3-(imidazol-4-yl)-2-oxopropyl phosphate + H2O</text>
        <dbReference type="Rhea" id="RHEA:11040"/>
        <dbReference type="ChEBI" id="CHEBI:15377"/>
        <dbReference type="ChEBI" id="CHEBI:57766"/>
        <dbReference type="ChEBI" id="CHEBI:58278"/>
        <dbReference type="EC" id="4.2.1.19"/>
    </reaction>
</comment>
<keyword evidence="4 6" id="KW-0368">Histidine biosynthesis</keyword>
<dbReference type="CDD" id="cd07914">
    <property type="entry name" value="IGPD"/>
    <property type="match status" value="1"/>
</dbReference>
<dbReference type="GO" id="GO:0005737">
    <property type="term" value="C:cytoplasm"/>
    <property type="evidence" value="ECO:0007669"/>
    <property type="project" value="UniProtKB-SubCell"/>
</dbReference>
<evidence type="ECO:0000256" key="5">
    <source>
        <dbReference type="ARBA" id="ARBA00023239"/>
    </source>
</evidence>
<comment type="similarity">
    <text evidence="6 7">Belongs to the imidazoleglycerol-phosphate dehydratase family.</text>
</comment>
<dbReference type="PATRIC" id="fig|36849.3.peg.1531"/>
<gene>
    <name evidence="6 8" type="primary">hisB</name>
    <name evidence="8" type="ORF">OXPF_14440</name>
</gene>
<evidence type="ECO:0000256" key="2">
    <source>
        <dbReference type="ARBA" id="ARBA00016664"/>
    </source>
</evidence>
<dbReference type="SUPFAM" id="SSF54211">
    <property type="entry name" value="Ribosomal protein S5 domain 2-like"/>
    <property type="match status" value="2"/>
</dbReference>
<dbReference type="AlphaFoldDB" id="A0A0P8W8F8"/>
<dbReference type="PROSITE" id="PS00955">
    <property type="entry name" value="IGP_DEHYDRATASE_2"/>
    <property type="match status" value="1"/>
</dbReference>
<keyword evidence="6" id="KW-0963">Cytoplasm</keyword>
<dbReference type="InterPro" id="IPR020568">
    <property type="entry name" value="Ribosomal_Su5_D2-typ_SF"/>
</dbReference>
<comment type="pathway">
    <text evidence="1 6 7">Amino-acid biosynthesis; L-histidine biosynthesis; L-histidine from 5-phospho-alpha-D-ribose 1-diphosphate: step 6/9.</text>
</comment>
<keyword evidence="9" id="KW-1185">Reference proteome</keyword>
<dbReference type="InterPro" id="IPR020565">
    <property type="entry name" value="ImidazoleglycerP_deHydtase_CS"/>
</dbReference>
<dbReference type="EC" id="4.2.1.19" evidence="6 7"/>
<evidence type="ECO:0000313" key="9">
    <source>
        <dbReference type="Proteomes" id="UP000050326"/>
    </source>
</evidence>
<dbReference type="HAMAP" id="MF_00076">
    <property type="entry name" value="HisB"/>
    <property type="match status" value="1"/>
</dbReference>
<dbReference type="PANTHER" id="PTHR23133:SF2">
    <property type="entry name" value="IMIDAZOLEGLYCEROL-PHOSPHATE DEHYDRATASE"/>
    <property type="match status" value="1"/>
</dbReference>
<dbReference type="EMBL" id="LKET01000028">
    <property type="protein sequence ID" value="KPU44966.1"/>
    <property type="molecule type" value="Genomic_DNA"/>
</dbReference>
<dbReference type="PROSITE" id="PS00954">
    <property type="entry name" value="IGP_DEHYDRATASE_1"/>
    <property type="match status" value="1"/>
</dbReference>
<comment type="caution">
    <text evidence="8">The sequence shown here is derived from an EMBL/GenBank/DDBJ whole genome shotgun (WGS) entry which is preliminary data.</text>
</comment>
<evidence type="ECO:0000256" key="3">
    <source>
        <dbReference type="ARBA" id="ARBA00022605"/>
    </source>
</evidence>
<sequence>MRRRCKSIERKTKETDISIEIAVEGSGNIEVDTGIGFFDHMLISFLTHGNFDGNIKVSGDKHVDYHHSVEDTGIVLGMAFAGAIEDKNGIKRFGTYFVPMDEALAMASVDISGRPYLVFDCNFPAQKIGDMDTELFIEFFRAFAFNFGITLHIKLMYGSNSHHIAEAVFKAAARAIRKALTLDSSIDAIPSTKGVL</sequence>
<dbReference type="GO" id="GO:0004424">
    <property type="term" value="F:imidazoleglycerol-phosphate dehydratase activity"/>
    <property type="evidence" value="ECO:0007669"/>
    <property type="project" value="UniProtKB-UniRule"/>
</dbReference>
<evidence type="ECO:0000256" key="4">
    <source>
        <dbReference type="ARBA" id="ARBA00023102"/>
    </source>
</evidence>
<dbReference type="FunFam" id="3.30.230.40:FF:000003">
    <property type="entry name" value="Imidazoleglycerol-phosphate dehydratase HisB"/>
    <property type="match status" value="1"/>
</dbReference>
<dbReference type="PANTHER" id="PTHR23133">
    <property type="entry name" value="IMIDAZOLEGLYCEROL-PHOSPHATE DEHYDRATASE HIS7"/>
    <property type="match status" value="1"/>
</dbReference>
<dbReference type="FunFam" id="3.30.230.40:FF:000001">
    <property type="entry name" value="Imidazoleglycerol-phosphate dehydratase HisB"/>
    <property type="match status" value="1"/>
</dbReference>
<reference evidence="8 9" key="1">
    <citation type="submission" date="2015-09" db="EMBL/GenBank/DDBJ databases">
        <title>Genome sequence of Oxobacter pfennigii DSM 3222.</title>
        <authorList>
            <person name="Poehlein A."/>
            <person name="Bengelsdorf F.R."/>
            <person name="Schiel-Bengelsdorf B."/>
            <person name="Duerre P."/>
            <person name="Daniel R."/>
        </authorList>
    </citation>
    <scope>NUCLEOTIDE SEQUENCE [LARGE SCALE GENOMIC DNA]</scope>
    <source>
        <strain evidence="8 9">DSM 3222</strain>
    </source>
</reference>
<evidence type="ECO:0000256" key="1">
    <source>
        <dbReference type="ARBA" id="ARBA00005047"/>
    </source>
</evidence>
<dbReference type="STRING" id="36849.OXPF_14440"/>
<dbReference type="InterPro" id="IPR038494">
    <property type="entry name" value="IGPD_sf"/>
</dbReference>
<dbReference type="GO" id="GO:0000105">
    <property type="term" value="P:L-histidine biosynthetic process"/>
    <property type="evidence" value="ECO:0007669"/>
    <property type="project" value="UniProtKB-UniRule"/>
</dbReference>
<dbReference type="Proteomes" id="UP000050326">
    <property type="component" value="Unassembled WGS sequence"/>
</dbReference>
<dbReference type="OrthoDB" id="9790411at2"/>
<evidence type="ECO:0000256" key="6">
    <source>
        <dbReference type="HAMAP-Rule" id="MF_00076"/>
    </source>
</evidence>
<organism evidence="8 9">
    <name type="scientific">Oxobacter pfennigii</name>
    <dbReference type="NCBI Taxonomy" id="36849"/>
    <lineage>
        <taxon>Bacteria</taxon>
        <taxon>Bacillati</taxon>
        <taxon>Bacillota</taxon>
        <taxon>Clostridia</taxon>
        <taxon>Eubacteriales</taxon>
        <taxon>Clostridiaceae</taxon>
        <taxon>Oxobacter</taxon>
    </lineage>
</organism>
<dbReference type="NCBIfam" id="NF002114">
    <property type="entry name" value="PRK00951.2-4"/>
    <property type="match status" value="1"/>
</dbReference>